<feature type="transmembrane region" description="Helical" evidence="5">
    <location>
        <begin position="98"/>
        <end position="117"/>
    </location>
</feature>
<keyword evidence="8" id="KW-1185">Reference proteome</keyword>
<dbReference type="PANTHER" id="PTHR37422:SF13">
    <property type="entry name" value="LIPOPOLYSACCHARIDE BIOSYNTHESIS PROTEIN PA4999-RELATED"/>
    <property type="match status" value="1"/>
</dbReference>
<comment type="subcellular location">
    <subcellularLocation>
        <location evidence="1">Membrane</location>
        <topology evidence="1">Multi-pass membrane protein</topology>
    </subcellularLocation>
</comment>
<feature type="domain" description="O-antigen ligase-related" evidence="6">
    <location>
        <begin position="172"/>
        <end position="303"/>
    </location>
</feature>
<gene>
    <name evidence="7" type="ORF">N5P18_01880</name>
</gene>
<dbReference type="InterPro" id="IPR007016">
    <property type="entry name" value="O-antigen_ligase-rel_domated"/>
</dbReference>
<accession>A0ABZ2FGJ5</accession>
<dbReference type="RefSeq" id="WP_338538505.1">
    <property type="nucleotide sequence ID" value="NZ_CP104874.1"/>
</dbReference>
<keyword evidence="2 5" id="KW-0812">Transmembrane</keyword>
<feature type="transmembrane region" description="Helical" evidence="5">
    <location>
        <begin position="137"/>
        <end position="155"/>
    </location>
</feature>
<dbReference type="Pfam" id="PF04932">
    <property type="entry name" value="Wzy_C"/>
    <property type="match status" value="1"/>
</dbReference>
<evidence type="ECO:0000256" key="5">
    <source>
        <dbReference type="SAM" id="Phobius"/>
    </source>
</evidence>
<reference evidence="7 8" key="1">
    <citation type="submission" date="2022-09" db="EMBL/GenBank/DDBJ databases">
        <title>Complete genome sequence of Janibacter terrae strain COS04-44, PCL-degrading bacteria isolated from oil spilled coast.</title>
        <authorList>
            <person name="Park H."/>
            <person name="Kim J.Y."/>
            <person name="An S.H."/>
            <person name="Lee C.M."/>
            <person name="Weon H.-Y."/>
        </authorList>
    </citation>
    <scope>NUCLEOTIDE SEQUENCE [LARGE SCALE GENOMIC DNA]</scope>
    <source>
        <strain evidence="7 8">COS04-44</strain>
    </source>
</reference>
<feature type="transmembrane region" description="Helical" evidence="5">
    <location>
        <begin position="167"/>
        <end position="200"/>
    </location>
</feature>
<dbReference type="InterPro" id="IPR051533">
    <property type="entry name" value="WaaL-like"/>
</dbReference>
<organism evidence="7 8">
    <name type="scientific">Janibacter terrae</name>
    <dbReference type="NCBI Taxonomy" id="103817"/>
    <lineage>
        <taxon>Bacteria</taxon>
        <taxon>Bacillati</taxon>
        <taxon>Actinomycetota</taxon>
        <taxon>Actinomycetes</taxon>
        <taxon>Micrococcales</taxon>
        <taxon>Intrasporangiaceae</taxon>
        <taxon>Janibacter</taxon>
    </lineage>
</organism>
<sequence>MLLALAAVGNLVQGIWGAFSLPGSIIVGAAALLIACFLVAGRPDRRPLAAISLIILIFLPGLLFAPLNPGSQHKRLGILLVVGISALAYFYGWHRARLRWFVIGLTIIAGIALVVQIVDPDPAAALTGRRAPIGTNAIAAGRLFSFGLVSALWLSQESAHRSFRLAWLALAGALGFGLIGAASRGPILGAVGGCLILLLLNTRLTLAARSALIAAGIAAVYYSFAELSVSGSRIASGSDSGRGSLFRDTAVVAVTHPMGVGWGNLYNALKPPSVISSQGYDQYPHNVVLEVAAEGGLLSAVLAIVLFVWLMIRLYALRADPTSRVISALLLCAISGALVSSNVVGNAALWSILSMAAVLVTTADVPRLAHGRLTARLSSSRKQSGDGLRHPSVPMQHIASRTLRGPR</sequence>
<evidence type="ECO:0000256" key="1">
    <source>
        <dbReference type="ARBA" id="ARBA00004141"/>
    </source>
</evidence>
<feature type="transmembrane region" description="Helical" evidence="5">
    <location>
        <begin position="73"/>
        <end position="91"/>
    </location>
</feature>
<dbReference type="Proteomes" id="UP001381003">
    <property type="component" value="Chromosome"/>
</dbReference>
<protein>
    <submittedName>
        <fullName evidence="7">O-antigen ligase family protein</fullName>
    </submittedName>
</protein>
<evidence type="ECO:0000256" key="4">
    <source>
        <dbReference type="ARBA" id="ARBA00023136"/>
    </source>
</evidence>
<dbReference type="EMBL" id="CP104874">
    <property type="protein sequence ID" value="WWF05645.1"/>
    <property type="molecule type" value="Genomic_DNA"/>
</dbReference>
<evidence type="ECO:0000256" key="3">
    <source>
        <dbReference type="ARBA" id="ARBA00022989"/>
    </source>
</evidence>
<dbReference type="PANTHER" id="PTHR37422">
    <property type="entry name" value="TEICHURONIC ACID BIOSYNTHESIS PROTEIN TUAE"/>
    <property type="match status" value="1"/>
</dbReference>
<keyword evidence="3 5" id="KW-1133">Transmembrane helix</keyword>
<dbReference type="GO" id="GO:0016874">
    <property type="term" value="F:ligase activity"/>
    <property type="evidence" value="ECO:0007669"/>
    <property type="project" value="UniProtKB-KW"/>
</dbReference>
<evidence type="ECO:0000313" key="7">
    <source>
        <dbReference type="EMBL" id="WWF05645.1"/>
    </source>
</evidence>
<feature type="transmembrane region" description="Helical" evidence="5">
    <location>
        <begin position="324"/>
        <end position="341"/>
    </location>
</feature>
<evidence type="ECO:0000259" key="6">
    <source>
        <dbReference type="Pfam" id="PF04932"/>
    </source>
</evidence>
<proteinExistence type="predicted"/>
<evidence type="ECO:0000256" key="2">
    <source>
        <dbReference type="ARBA" id="ARBA00022692"/>
    </source>
</evidence>
<name>A0ABZ2FGJ5_9MICO</name>
<keyword evidence="4 5" id="KW-0472">Membrane</keyword>
<keyword evidence="7" id="KW-0436">Ligase</keyword>
<feature type="transmembrane region" description="Helical" evidence="5">
    <location>
        <begin position="24"/>
        <end position="41"/>
    </location>
</feature>
<evidence type="ECO:0000313" key="8">
    <source>
        <dbReference type="Proteomes" id="UP001381003"/>
    </source>
</evidence>
<feature type="transmembrane region" description="Helical" evidence="5">
    <location>
        <begin position="48"/>
        <end position="67"/>
    </location>
</feature>
<feature type="transmembrane region" description="Helical" evidence="5">
    <location>
        <begin position="206"/>
        <end position="224"/>
    </location>
</feature>
<feature type="transmembrane region" description="Helical" evidence="5">
    <location>
        <begin position="287"/>
        <end position="312"/>
    </location>
</feature>